<protein>
    <recommendedName>
        <fullName evidence="3">DUF4389 domain-containing protein</fullName>
    </recommendedName>
</protein>
<name>A0AB39RBA2_9ACTN</name>
<keyword evidence="1" id="KW-1133">Transmembrane helix</keyword>
<dbReference type="AlphaFoldDB" id="A0AB39RBA2"/>
<keyword evidence="1" id="KW-0472">Membrane</keyword>
<reference evidence="2" key="1">
    <citation type="submission" date="2024-07" db="EMBL/GenBank/DDBJ databases">
        <authorList>
            <person name="Yu S.T."/>
        </authorList>
    </citation>
    <scope>NUCLEOTIDE SEQUENCE</scope>
    <source>
        <strain evidence="2">R41</strain>
    </source>
</reference>
<evidence type="ECO:0000313" key="2">
    <source>
        <dbReference type="EMBL" id="XDQ52344.1"/>
    </source>
</evidence>
<feature type="transmembrane region" description="Helical" evidence="1">
    <location>
        <begin position="25"/>
        <end position="53"/>
    </location>
</feature>
<evidence type="ECO:0000256" key="1">
    <source>
        <dbReference type="SAM" id="Phobius"/>
    </source>
</evidence>
<dbReference type="RefSeq" id="WP_369245630.1">
    <property type="nucleotide sequence ID" value="NZ_CP163443.1"/>
</dbReference>
<sequence length="181" mass="20428">MHVYEDPATWTPEPVRPTWQLVLRFIATVVYVPVLCVVWAATALAFIAIGLLVEVVAAFSERVEHDFGEFMGRTLDRLGDLASWCVWWPEVRHEGDTEYYRARVDKAVARWTAAASAPRKPKKAKPPVECAIPLHVYRGVGGSYVAEVALAQGWELRPTDVRKEVRLWWAAASHVDRVHPA</sequence>
<accession>A0AB39RBA2</accession>
<evidence type="ECO:0008006" key="3">
    <source>
        <dbReference type="Google" id="ProtNLM"/>
    </source>
</evidence>
<dbReference type="EMBL" id="CP163443">
    <property type="protein sequence ID" value="XDQ52344.1"/>
    <property type="molecule type" value="Genomic_DNA"/>
</dbReference>
<gene>
    <name evidence="2" type="ORF">AB5J53_12110</name>
</gene>
<organism evidence="2">
    <name type="scientific">Streptomyces sp. R41</name>
    <dbReference type="NCBI Taxonomy" id="3238632"/>
    <lineage>
        <taxon>Bacteria</taxon>
        <taxon>Bacillati</taxon>
        <taxon>Actinomycetota</taxon>
        <taxon>Actinomycetes</taxon>
        <taxon>Kitasatosporales</taxon>
        <taxon>Streptomycetaceae</taxon>
        <taxon>Streptomyces</taxon>
    </lineage>
</organism>
<keyword evidence="1" id="KW-0812">Transmembrane</keyword>
<proteinExistence type="predicted"/>